<organism evidence="1 2">
    <name type="scientific">Wolfiporia cocos (strain MD-104)</name>
    <name type="common">Brown rot fungus</name>
    <dbReference type="NCBI Taxonomy" id="742152"/>
    <lineage>
        <taxon>Eukaryota</taxon>
        <taxon>Fungi</taxon>
        <taxon>Dikarya</taxon>
        <taxon>Basidiomycota</taxon>
        <taxon>Agaricomycotina</taxon>
        <taxon>Agaricomycetes</taxon>
        <taxon>Polyporales</taxon>
        <taxon>Phaeolaceae</taxon>
        <taxon>Wolfiporia</taxon>
    </lineage>
</organism>
<dbReference type="OMA" id="RNTWYFI"/>
<gene>
    <name evidence="1" type="ORF">WOLCODRAFT_136372</name>
</gene>
<dbReference type="AlphaFoldDB" id="A0A2H3J8U2"/>
<evidence type="ECO:0000313" key="1">
    <source>
        <dbReference type="EMBL" id="PCH38630.1"/>
    </source>
</evidence>
<dbReference type="EMBL" id="KB467942">
    <property type="protein sequence ID" value="PCH38630.1"/>
    <property type="molecule type" value="Genomic_DNA"/>
</dbReference>
<proteinExistence type="predicted"/>
<evidence type="ECO:0000313" key="2">
    <source>
        <dbReference type="Proteomes" id="UP000218811"/>
    </source>
</evidence>
<dbReference type="Proteomes" id="UP000218811">
    <property type="component" value="Unassembled WGS sequence"/>
</dbReference>
<dbReference type="InterPro" id="IPR052999">
    <property type="entry name" value="PTS1_Protein"/>
</dbReference>
<keyword evidence="2" id="KW-1185">Reference proteome</keyword>
<dbReference type="PANTHER" id="PTHR28180">
    <property type="entry name" value="CONSERVED MITOCHONDRIAL PROTEIN-RELATED"/>
    <property type="match status" value="1"/>
</dbReference>
<name>A0A2H3J8U2_WOLCO</name>
<reference evidence="1 2" key="1">
    <citation type="journal article" date="2012" name="Science">
        <title>The Paleozoic origin of enzymatic lignin decomposition reconstructed from 31 fungal genomes.</title>
        <authorList>
            <person name="Floudas D."/>
            <person name="Binder M."/>
            <person name="Riley R."/>
            <person name="Barry K."/>
            <person name="Blanchette R.A."/>
            <person name="Henrissat B."/>
            <person name="Martinez A.T."/>
            <person name="Otillar R."/>
            <person name="Spatafora J.W."/>
            <person name="Yadav J.S."/>
            <person name="Aerts A."/>
            <person name="Benoit I."/>
            <person name="Boyd A."/>
            <person name="Carlson A."/>
            <person name="Copeland A."/>
            <person name="Coutinho P.M."/>
            <person name="de Vries R.P."/>
            <person name="Ferreira P."/>
            <person name="Findley K."/>
            <person name="Foster B."/>
            <person name="Gaskell J."/>
            <person name="Glotzer D."/>
            <person name="Gorecki P."/>
            <person name="Heitman J."/>
            <person name="Hesse C."/>
            <person name="Hori C."/>
            <person name="Igarashi K."/>
            <person name="Jurgens J.A."/>
            <person name="Kallen N."/>
            <person name="Kersten P."/>
            <person name="Kohler A."/>
            <person name="Kuees U."/>
            <person name="Kumar T.K.A."/>
            <person name="Kuo A."/>
            <person name="LaButti K."/>
            <person name="Larrondo L.F."/>
            <person name="Lindquist E."/>
            <person name="Ling A."/>
            <person name="Lombard V."/>
            <person name="Lucas S."/>
            <person name="Lundell T."/>
            <person name="Martin R."/>
            <person name="McLaughlin D.J."/>
            <person name="Morgenstern I."/>
            <person name="Morin E."/>
            <person name="Murat C."/>
            <person name="Nagy L.G."/>
            <person name="Nolan M."/>
            <person name="Ohm R.A."/>
            <person name="Patyshakuliyeva A."/>
            <person name="Rokas A."/>
            <person name="Ruiz-Duenas F.J."/>
            <person name="Sabat G."/>
            <person name="Salamov A."/>
            <person name="Samejima M."/>
            <person name="Schmutz J."/>
            <person name="Slot J.C."/>
            <person name="St John F."/>
            <person name="Stenlid J."/>
            <person name="Sun H."/>
            <person name="Sun S."/>
            <person name="Syed K."/>
            <person name="Tsang A."/>
            <person name="Wiebenga A."/>
            <person name="Young D."/>
            <person name="Pisabarro A."/>
            <person name="Eastwood D.C."/>
            <person name="Martin F."/>
            <person name="Cullen D."/>
            <person name="Grigoriev I.V."/>
            <person name="Hibbett D.S."/>
        </authorList>
    </citation>
    <scope>NUCLEOTIDE SEQUENCE [LARGE SCALE GENOMIC DNA]</scope>
    <source>
        <strain evidence="1 2">MD-104</strain>
    </source>
</reference>
<sequence>MAALATDSFLSQLKSLYPSTGAATPDELLSQPWYLVAAVAFSASRKADAVPVVFEFALNELKKAQAGEEPERALAQRIALASKFREALLQSCLLSGVPRVIESLIALRNVMPEELRGKEVLRDRTKTIVDYERSGEQLFRAMYRDTADNVQGLLDSAYADLGWFCNTVGYGITYGGANVLSQVETSYAIVAALISIDAPRQSTWHLANARNGGATLEEAKAVREIAMKVAGVAGVTWQDGVPEVQ</sequence>
<protein>
    <submittedName>
        <fullName evidence="1">Uncharacterized protein</fullName>
    </submittedName>
</protein>
<accession>A0A2H3J8U2</accession>
<dbReference type="SUPFAM" id="SSF69118">
    <property type="entry name" value="AhpD-like"/>
    <property type="match status" value="1"/>
</dbReference>
<dbReference type="Gene3D" id="1.20.1290.10">
    <property type="entry name" value="AhpD-like"/>
    <property type="match status" value="1"/>
</dbReference>
<dbReference type="InterPro" id="IPR029032">
    <property type="entry name" value="AhpD-like"/>
</dbReference>
<dbReference type="STRING" id="742152.A0A2H3J8U2"/>
<dbReference type="OrthoDB" id="5537330at2759"/>
<dbReference type="PANTHER" id="PTHR28180:SF2">
    <property type="entry name" value="PEROXISOMAL PROTEIN 2"/>
    <property type="match status" value="1"/>
</dbReference>